<dbReference type="EMBL" id="WJXW01000004">
    <property type="protein sequence ID" value="KAF9737074.1"/>
    <property type="molecule type" value="Genomic_DNA"/>
</dbReference>
<evidence type="ECO:0000256" key="2">
    <source>
        <dbReference type="SAM" id="SignalP"/>
    </source>
</evidence>
<feature type="region of interest" description="Disordered" evidence="1">
    <location>
        <begin position="697"/>
        <end position="771"/>
    </location>
</feature>
<feature type="compositionally biased region" description="Low complexity" evidence="1">
    <location>
        <begin position="428"/>
        <end position="439"/>
    </location>
</feature>
<protein>
    <submittedName>
        <fullName evidence="3">Uncharacterized protein</fullName>
    </submittedName>
</protein>
<feature type="compositionally biased region" description="Polar residues" evidence="1">
    <location>
        <begin position="502"/>
        <end position="511"/>
    </location>
</feature>
<accession>A0A9P6GMZ9</accession>
<feature type="region of interest" description="Disordered" evidence="1">
    <location>
        <begin position="428"/>
        <end position="533"/>
    </location>
</feature>
<dbReference type="Proteomes" id="UP000756921">
    <property type="component" value="Unassembled WGS sequence"/>
</dbReference>
<evidence type="ECO:0000313" key="4">
    <source>
        <dbReference type="Proteomes" id="UP000756921"/>
    </source>
</evidence>
<feature type="compositionally biased region" description="Pro residues" evidence="1">
    <location>
        <begin position="440"/>
        <end position="496"/>
    </location>
</feature>
<feature type="compositionally biased region" description="Low complexity" evidence="1">
    <location>
        <begin position="40"/>
        <end position="52"/>
    </location>
</feature>
<feature type="chain" id="PRO_5040372195" evidence="2">
    <location>
        <begin position="19"/>
        <end position="795"/>
    </location>
</feature>
<name>A0A9P6GMZ9_9PLEO</name>
<reference evidence="3" key="1">
    <citation type="journal article" date="2020" name="Mol. Plant Microbe Interact.">
        <title>Genome Sequence of the Biocontrol Agent Coniothyrium minitans strain Conio (IMI 134523).</title>
        <authorList>
            <person name="Patel D."/>
            <person name="Shittu T.A."/>
            <person name="Baroncelli R."/>
            <person name="Muthumeenakshi S."/>
            <person name="Osborne T.H."/>
            <person name="Janganan T.K."/>
            <person name="Sreenivasaprasad S."/>
        </authorList>
    </citation>
    <scope>NUCLEOTIDE SEQUENCE</scope>
    <source>
        <strain evidence="3">Conio</strain>
    </source>
</reference>
<feature type="compositionally biased region" description="Low complexity" evidence="1">
    <location>
        <begin position="734"/>
        <end position="763"/>
    </location>
</feature>
<comment type="caution">
    <text evidence="3">The sequence shown here is derived from an EMBL/GenBank/DDBJ whole genome shotgun (WGS) entry which is preliminary data.</text>
</comment>
<keyword evidence="2" id="KW-0732">Signal</keyword>
<feature type="compositionally biased region" description="Polar residues" evidence="1">
    <location>
        <begin position="719"/>
        <end position="733"/>
    </location>
</feature>
<feature type="region of interest" description="Disordered" evidence="1">
    <location>
        <begin position="30"/>
        <end position="55"/>
    </location>
</feature>
<keyword evidence="4" id="KW-1185">Reference proteome</keyword>
<feature type="signal peptide" evidence="2">
    <location>
        <begin position="1"/>
        <end position="18"/>
    </location>
</feature>
<dbReference type="OrthoDB" id="3944128at2759"/>
<evidence type="ECO:0000313" key="3">
    <source>
        <dbReference type="EMBL" id="KAF9737074.1"/>
    </source>
</evidence>
<proteinExistence type="predicted"/>
<gene>
    <name evidence="3" type="ORF">PMIN01_04853</name>
</gene>
<sequence length="795" mass="82129">MFFHLVLFGLFSWSYATAQSLQNASSTQPTLSATLGGTGTPSPSRTLNSSSSQGSIESCNSAWQSYKSRMTRPYTTDTATITKTLSISTSLMGKQTCSSYCGSICYADTLSAKTVLIPGTYTTTEHSFSSRLTYSGPAPNCTVPAADCKQLWTSYTSADKAWSRTGGIGSPLTPGCTDGCQRTTCRFGGGDKGAIPTPGVQERYWNSLKLFYFPETRNVSRDMCATSPTQTPELPVSYSSYIPTTTEGFVVQDGKTLYKGNVYISVDQLEVGDNCGYTTVMHDIAFPVASSDVQSQRAMEVEPVSGKYWPVNWADFNEPVPYSAYIGGQGMSFSAIPPEQMFSSSVYCKTAICDRSAVLPGKYNPWMILPLAIKDLDPEFADCGIPDGYTWFDPPIALHSAPNFLTTNSPDPASTPATPASSVIALPAKTSSPAAAEPPSSAPPPYDPPPYDPPANKDPPTADPPGNKPSPHDPNNPPTANPPTNKPPTYNPPSNNPAPGGQTPNSGQNPNDPVYTRPEQADPASRPRITVGPTVIPIAPDGQGLVIHAPTTIAPDASAVIGSTTYQLSSGVLTMVSSGGTSSITLGDAAQNAVGTVVGLGNGGSFTITTAGSSLVFDVKTTIKDGNPAQTIGDMVVSVGSDGVRISNLKNGEQTTVAFADVEGAITGREGSFNAAAFTGATFGDEGFGAASAYNTRDSTGDSKGVSKGVSAGDAQGGSAVTSKTDPASTGSNAEGSTSAGTGRSSASGTGSAGANGSESETGVPSSATNKGAAASVSAPWYLQFLSMCILVAYF</sequence>
<organism evidence="3 4">
    <name type="scientific">Paraphaeosphaeria minitans</name>
    <dbReference type="NCBI Taxonomy" id="565426"/>
    <lineage>
        <taxon>Eukaryota</taxon>
        <taxon>Fungi</taxon>
        <taxon>Dikarya</taxon>
        <taxon>Ascomycota</taxon>
        <taxon>Pezizomycotina</taxon>
        <taxon>Dothideomycetes</taxon>
        <taxon>Pleosporomycetidae</taxon>
        <taxon>Pleosporales</taxon>
        <taxon>Massarineae</taxon>
        <taxon>Didymosphaeriaceae</taxon>
        <taxon>Paraphaeosphaeria</taxon>
    </lineage>
</organism>
<evidence type="ECO:0000256" key="1">
    <source>
        <dbReference type="SAM" id="MobiDB-lite"/>
    </source>
</evidence>
<dbReference type="AlphaFoldDB" id="A0A9P6GMZ9"/>